<evidence type="ECO:0000313" key="2">
    <source>
        <dbReference type="EMBL" id="TVZ02495.1"/>
    </source>
</evidence>
<feature type="domain" description="SnoaL-like" evidence="1">
    <location>
        <begin position="14"/>
        <end position="128"/>
    </location>
</feature>
<dbReference type="Gene3D" id="3.10.450.50">
    <property type="match status" value="1"/>
</dbReference>
<comment type="caution">
    <text evidence="2">The sequence shown here is derived from an EMBL/GenBank/DDBJ whole genome shotgun (WGS) entry which is preliminary data.</text>
</comment>
<dbReference type="OrthoDB" id="4555743at2"/>
<dbReference type="RefSeq" id="WP_145857558.1">
    <property type="nucleotide sequence ID" value="NZ_RPFW01000005.1"/>
</dbReference>
<dbReference type="CDD" id="cd00531">
    <property type="entry name" value="NTF2_like"/>
    <property type="match status" value="1"/>
</dbReference>
<gene>
    <name evidence="2" type="ORF">EAS64_27275</name>
</gene>
<dbReference type="AlphaFoldDB" id="A0A6P2BWG8"/>
<reference evidence="2 3" key="1">
    <citation type="submission" date="2018-11" db="EMBL/GenBank/DDBJ databases">
        <title>Trebonia kvetii gen.nov., sp.nov., a novel acidophilic actinobacterium, and proposal of the new actinobacterial family Treboniaceae fam. nov.</title>
        <authorList>
            <person name="Rapoport D."/>
            <person name="Sagova-Mareckova M."/>
            <person name="Sedlacek I."/>
            <person name="Provaznik J."/>
            <person name="Kralova S."/>
            <person name="Pavlinic D."/>
            <person name="Benes V."/>
            <person name="Kopecky J."/>
        </authorList>
    </citation>
    <scope>NUCLEOTIDE SEQUENCE [LARGE SCALE GENOMIC DNA]</scope>
    <source>
        <strain evidence="2 3">15Tr583</strain>
    </source>
</reference>
<evidence type="ECO:0000313" key="3">
    <source>
        <dbReference type="Proteomes" id="UP000460272"/>
    </source>
</evidence>
<name>A0A6P2BWG8_9ACTN</name>
<dbReference type="Pfam" id="PF13577">
    <property type="entry name" value="SnoaL_4"/>
    <property type="match status" value="1"/>
</dbReference>
<dbReference type="InterPro" id="IPR037401">
    <property type="entry name" value="SnoaL-like"/>
</dbReference>
<accession>A0A6P2BWG8</accession>
<keyword evidence="3" id="KW-1185">Reference proteome</keyword>
<protein>
    <submittedName>
        <fullName evidence="2">Nuclear transport factor 2 family protein</fullName>
    </submittedName>
</protein>
<proteinExistence type="predicted"/>
<dbReference type="Proteomes" id="UP000460272">
    <property type="component" value="Unassembled WGS sequence"/>
</dbReference>
<dbReference type="EMBL" id="RPFW01000005">
    <property type="protein sequence ID" value="TVZ02495.1"/>
    <property type="molecule type" value="Genomic_DNA"/>
</dbReference>
<evidence type="ECO:0000259" key="1">
    <source>
        <dbReference type="Pfam" id="PF13577"/>
    </source>
</evidence>
<sequence>MPASDLSRVAVEAMRLQNGYALAIDARDWELFRTVFTPDVQADYPHSTFDGMEAWLENFIPFHDTCAWTVHEITNHVVGEDSHGIWATCYGWVRWTMKDKPGYINRAEVLFRDRLHEDGGTWRIARRKLRMLSSMPQAPIPAGYNLLQSVLDLADWT</sequence>
<organism evidence="2 3">
    <name type="scientific">Trebonia kvetii</name>
    <dbReference type="NCBI Taxonomy" id="2480626"/>
    <lineage>
        <taxon>Bacteria</taxon>
        <taxon>Bacillati</taxon>
        <taxon>Actinomycetota</taxon>
        <taxon>Actinomycetes</taxon>
        <taxon>Streptosporangiales</taxon>
        <taxon>Treboniaceae</taxon>
        <taxon>Trebonia</taxon>
    </lineage>
</organism>
<dbReference type="InterPro" id="IPR032710">
    <property type="entry name" value="NTF2-like_dom_sf"/>
</dbReference>
<dbReference type="SUPFAM" id="SSF54427">
    <property type="entry name" value="NTF2-like"/>
    <property type="match status" value="1"/>
</dbReference>